<feature type="domain" description="IPT/TIG" evidence="3">
    <location>
        <begin position="1919"/>
        <end position="2009"/>
    </location>
</feature>
<feature type="signal peptide" evidence="2">
    <location>
        <begin position="1"/>
        <end position="25"/>
    </location>
</feature>
<feature type="domain" description="IPT/TIG" evidence="3">
    <location>
        <begin position="3423"/>
        <end position="3507"/>
    </location>
</feature>
<feature type="domain" description="IPT/TIG" evidence="3">
    <location>
        <begin position="3599"/>
        <end position="3688"/>
    </location>
</feature>
<dbReference type="Proteomes" id="UP001162640">
    <property type="component" value="Unassembled WGS sequence"/>
</dbReference>
<dbReference type="PANTHER" id="PTHR46769:SF2">
    <property type="entry name" value="FIBROCYSTIN-L ISOFORM 2 PRECURSOR-RELATED"/>
    <property type="match status" value="1"/>
</dbReference>
<reference evidence="5" key="1">
    <citation type="journal article" date="2023" name="Commun. Biol.">
        <title>Genome analysis of Parmales, the sister group of diatoms, reveals the evolutionary specialization of diatoms from phago-mixotrophs to photoautotrophs.</title>
        <authorList>
            <person name="Ban H."/>
            <person name="Sato S."/>
            <person name="Yoshikawa S."/>
            <person name="Yamada K."/>
            <person name="Nakamura Y."/>
            <person name="Ichinomiya M."/>
            <person name="Sato N."/>
            <person name="Blanc-Mathieu R."/>
            <person name="Endo H."/>
            <person name="Kuwata A."/>
            <person name="Ogata H."/>
        </authorList>
    </citation>
    <scope>NUCLEOTIDE SEQUENCE [LARGE SCALE GENOMIC DNA]</scope>
</reference>
<dbReference type="Pfam" id="PF01833">
    <property type="entry name" value="TIG"/>
    <property type="match status" value="39"/>
</dbReference>
<evidence type="ECO:0000259" key="3">
    <source>
        <dbReference type="SMART" id="SM00429"/>
    </source>
</evidence>
<feature type="domain" description="IPT/TIG" evidence="3">
    <location>
        <begin position="3893"/>
        <end position="3976"/>
    </location>
</feature>
<feature type="domain" description="IPT/TIG" evidence="3">
    <location>
        <begin position="3978"/>
        <end position="4063"/>
    </location>
</feature>
<dbReference type="InterPro" id="IPR002909">
    <property type="entry name" value="IPT_dom"/>
</dbReference>
<dbReference type="EMBL" id="BLQM01000124">
    <property type="protein sequence ID" value="GMH66712.1"/>
    <property type="molecule type" value="Genomic_DNA"/>
</dbReference>
<feature type="domain" description="IPT/TIG" evidence="3">
    <location>
        <begin position="1396"/>
        <end position="1482"/>
    </location>
</feature>
<feature type="domain" description="IPT/TIG" evidence="3">
    <location>
        <begin position="2798"/>
        <end position="2880"/>
    </location>
</feature>
<dbReference type="InterPro" id="IPR013783">
    <property type="entry name" value="Ig-like_fold"/>
</dbReference>
<evidence type="ECO:0000256" key="1">
    <source>
        <dbReference type="ARBA" id="ARBA00022729"/>
    </source>
</evidence>
<keyword evidence="1 2" id="KW-0732">Signal</keyword>
<feature type="domain" description="IPT/TIG" evidence="3">
    <location>
        <begin position="4330"/>
        <end position="4421"/>
    </location>
</feature>
<feature type="domain" description="IPT/TIG" evidence="3">
    <location>
        <begin position="2622"/>
        <end position="2709"/>
    </location>
</feature>
<feature type="domain" description="IPT/TIG" evidence="3">
    <location>
        <begin position="2359"/>
        <end position="2447"/>
    </location>
</feature>
<evidence type="ECO:0000313" key="5">
    <source>
        <dbReference type="Proteomes" id="UP001162640"/>
    </source>
</evidence>
<feature type="domain" description="IPT/TIG" evidence="3">
    <location>
        <begin position="1217"/>
        <end position="1305"/>
    </location>
</feature>
<feature type="domain" description="IPT/TIG" evidence="3">
    <location>
        <begin position="1129"/>
        <end position="1214"/>
    </location>
</feature>
<feature type="domain" description="IPT/TIG" evidence="3">
    <location>
        <begin position="865"/>
        <end position="952"/>
    </location>
</feature>
<feature type="domain" description="IPT/TIG" evidence="3">
    <location>
        <begin position="2535"/>
        <end position="2620"/>
    </location>
</feature>
<comment type="caution">
    <text evidence="4">The sequence shown here is derived from an EMBL/GenBank/DDBJ whole genome shotgun (WGS) entry which is preliminary data.</text>
</comment>
<feature type="domain" description="IPT/TIG" evidence="3">
    <location>
        <begin position="2099"/>
        <end position="2184"/>
    </location>
</feature>
<feature type="domain" description="IPT/TIG" evidence="3">
    <location>
        <begin position="1484"/>
        <end position="1571"/>
    </location>
</feature>
<feature type="domain" description="IPT/TIG" evidence="3">
    <location>
        <begin position="3064"/>
        <end position="3142"/>
    </location>
</feature>
<feature type="chain" id="PRO_5040774362" description="IPT/TIG domain-containing protein" evidence="2">
    <location>
        <begin position="26"/>
        <end position="4499"/>
    </location>
</feature>
<feature type="domain" description="IPT/TIG" evidence="3">
    <location>
        <begin position="2449"/>
        <end position="2533"/>
    </location>
</feature>
<feature type="domain" description="IPT/TIG" evidence="3">
    <location>
        <begin position="3238"/>
        <end position="3331"/>
    </location>
</feature>
<feature type="domain" description="IPT/TIG" evidence="3">
    <location>
        <begin position="1660"/>
        <end position="1745"/>
    </location>
</feature>
<feature type="domain" description="IPT/TIG" evidence="3">
    <location>
        <begin position="4152"/>
        <end position="4241"/>
    </location>
</feature>
<feature type="domain" description="IPT/TIG" evidence="3">
    <location>
        <begin position="3690"/>
        <end position="3776"/>
    </location>
</feature>
<feature type="domain" description="IPT/TIG" evidence="3">
    <location>
        <begin position="1573"/>
        <end position="1657"/>
    </location>
</feature>
<evidence type="ECO:0000256" key="2">
    <source>
        <dbReference type="SAM" id="SignalP"/>
    </source>
</evidence>
<gene>
    <name evidence="4" type="ORF">TL16_g04488</name>
</gene>
<sequence>MAHRTGITLHLPTLLLLTLITYVNAGQKLMWSVQPLSKIKLSSVNIWEDVPDTNLTMTLPNEMPLLIQYDISATAFKPETATNDFILDEDMSLGQKDFLQMRVVVDGIPFRQSASHAQPSSSLESVTRHLKGTVVVTLGAGPHVIELQWKKRGTFVTSWNNIPSLHDGFSTGRILSATAQHRYMWHNEVTSDDYITTNGTWTDVKDTELTFTLAEPASLRFLYSMSVMPDYVNPTDSFGLRDDLSSRLVIDGNAFRETGSFTTISSHSYSSAQLSRSIVLDLRAGTHTVKLQWRKWGNYVRMWRSAPSFLDGYAIARNLIVHGERKSINAVQSLQFCTITDNGEWHTVSDKVLSFTLFEPTTVLFSYGLPITQMGSPTLDDWTYERWSEIGARMVIDSNPYVHSGSAVDGSSETFNELKGQLVVDLAAGSHTAVLQWRVLADEKAVPWTTLNRVTLGYQGGEELLMLVNHQSNEPTLVTPLNKDINKTLEDTPTTIYHTYISKIDPSLTSSYRVGIQISANFGVISLATTSSLTFSVGDGIQDEVMYFSGTVEKVDAAINALTYKPLLNVYGNEEITITVTDLMYLGAGESFSHTQTIEFEVEQVDDLPTIMTPAAVQSVLEDDSTVIRGVSVYDADVIASSTAQFHVNVSCSHGLLNLYDQSPSATAETSTQSLSISFVGTIEEINSLLQHISYTPDANYNELHSTPENVVVSIRDVTGASSEVVTASVSVLVKAENDAPVIQVPTKQKISLSGFSLSDADADSDSTTTVTLSVDNSLAAVMVNAQSGVTFSSGSPSVYSRAIQLTGKVTDVSSALTTLMYMRNSSSSVIDGGDSITVDINDGTSSSSTILDFSLTNYAAANPLGAITSIHPALGSSLGSTTITFTGNYPDTAATLYCQFGSNALSPATIYNSTHLSCDTPASTTSGDGFVLARVTNGVDFWSNPKQYFYENAATLSSLSPPRGPITGGTVVTLSGSGFDPSSTLSCEFGSTSVSAVWLNSSAVECEAPPSSTVSPVMVYTSANGQEHNSNGLLFQYQIPPSIDSIEPVVGTTSGSTPVTVSGNGFGAGEQVTCKFGSTTTPASYVSSSSVLCYSPQVAEDVSSVSFSLSIDGGSTFTTSENTFRYSNPTVQSVTPPFSPLSGGGIVTVSGSNFEDSVYLKCMFGTAASPSTTLIDSSTVACEVPPGTAGEVFVEVSNNGVEETSSKVKFSYTSTDPVPISVSPSHGGIDGGTSVLVTGYGFVDSALLGCSFGASSTPARFISTTEIECTTPPSSSSILNEAVAVEVTINGATYSSAALPFTYSSLPTVATLSPISGPSVGGTLVTISGTAFRFSNTLTCKFGSHQEVPAAFVDEENIVCNSPLMSTSGTYSVSVSNNGVDFHAAGDFIFVDGVSVSSVYPTMGSTEGGTAVTISGSGFEDLESLACTFGDSASVQTPASFVSTSEIVCIAPESSSTKSVSVEVSANGVDFSTDNTQFRYISSPTVISVSPNSGVTTGGTTVTITGYNFIQSSVSKCSFGSTTAPATYQSATTLTCVSPASTSTTTISISVTMNDAEYTAPTTTTAFTYDAPPTISSLLPSSGHAGGSTSVTITGSGFKFSKNLLCRFGATSIPAGYKSPTEVVCLTPPGSSTVEVQVSNNGVDFAPSSSATFAYNDAAVSVNSISPTEGSVEGGTLVNVEGINFVDGDVLCKFGESPATTATYTSPTSISCTSPLSSTAAFIPLEITTNGLDYTTSRIQYEYISSPHVVSTYPTSGSVNGETLVLASGFNFIDGDVKCKFGDTQVEGRFISSTKIECKAPSSATAATISFEVSVNGKDYSNSLKTYTYTAPLFITSISPSFGPSTTATSITVTGSGFTFSTGLKCRFGDQTVSAGFVDSDHLTCNTPIKVNPETVQVEVTTNDLDYAAGPEFSFTAPPTIQSIAPSSGTIEGGTLVTLSGTNFGAPTGNDSAYSLSCKFGLITTSASFVSDSEVTCTTPPNNPTIVLVALTTNGATFTASTTNYQFLSSYDVSSATPSSGSKEGGTIIRIKGYGFVDSNDMVCIFGDSTTSKARYVDSENVDCTSPPMMSTGVVDLKFSLNGIDEAFTQVKFSYESSAIIDSILPVAGPAGGGTLVSISGADFIFSSSLTCRFGLTTTTVGYVSPSLVTCQAPYSPSIGSVKISVSNNGVDFPSSSVSFEYKGMTILGSVTPKMASLNGGSVVMVEGSGFTDETEPKCSFGEKITTGTYVSTTSITCPVPSNSEATLTTLTVSSNGYDYSNPVEFQFLNVAKVITVEPISSDTNGGTSILVVGHNFIAGDELSCKFGTVVVPARFISSGQMECIAPEMDAVGEIPIAISLDGVEFTSHSTHFIYTSPITLSSLTPATGPSTGGTVVSITGNDFRFSSSLNCRFGLRSIPATFVSSTLVACVTPVQSESDSDSKTTQVTVSNNGVDYSEPLSFEYNSSPTIASVSPAKGSVNGGTVVTISGANLDVSTKCRFGGEVVEATFLSTISITCVSPSPDLKIDQTINVEVSNGDEYTTLGHTFAYVTDFQVTSLSPSSGSKSGSTQVIVSGYNFVDSGEMKCRFGFSTVAAIYLSSTTVSCATPGDVAGSVTVDLSLNGGTDFTSSTVDFTYVEPVTVSTISPVTGPSTGGSSVTVSGANFAFSKTLSCKFGDVVVSATFLSRTEIVCVTPSSGVSAETDVDVSVTSNGVDFTSTPLTFTYKMSPTISSLAPASGSTTGTTTLTMSGANLELASHCRFDKTVVPSTVVSATTITCVAPVPTTTTSNSAVSVEVSVGEDFTSSGSTFHYLVEPFVLSIAPSSILPSTTGALVLSGYNFEDSDSLICSIGGVTSSAKYVSSTIVECAVPSSLSLGSLQVTFSLDGGDTFTQSSGTVSVLSEVTVTSVSHDKASPSGNTVLTLSGSDFQMSVGYDCVFGDSTTPGTVVNDSTLKCTSPLGLHESTEIMIQHKTHRFLQSTTFKFSTVGSIKVEAAKPNKASVTGGSTILLAASGLTSGESYVCSFGKTEVAATLSSDLSSVICTTPSMASVGVVGVTVHNAIAVDYGANTGISDFTFYSAPIVSSVYPTVSTWKSTIVTVSGKNFHSSDSLGCKFGATEVKARYLSSYSVECAAPSDIKGAVAVEVTNNGVDYTSNGVSIDLQSATTVHTVAPAKGPPNGGTLVTITGSSFRNEPSLECDFRGERVQATYISSNIISCATPAGVDGDAVTMIVCYGHSSCAYSSEELAFEYISLLTIVSVEPAFGNYAGGSTVTVTASEDLDVDSSLCKFGEVEVAPIEVTGSSMTCEVPAKSSSLSSSSSSSTPVPLSITSNGLDFTEDMTVFTYTPSIKLTSISPKVMPAAKENAAVSVFGQNFLNTNSLSCKISNGVAVPAVFVTSQEVNCGLPDSGLEPGEYDVYVGNTAGELIIGDMKLKVTKLPTVGKVSPSSGSHGAIVKFTGSNYLPSSLLSCRFGNLIVSAHYIDANTLECITPYGTVGVYTLSVSNNKVDWDDEDDEVVFEYVEKAEFVSASPNILTRKAGDAVTKITIEGHNFDSASDSSCELLGVKSSATFIDSTHMECEVANSNVVLGPQTLKIYDAETKIGDLVDGLFFVDPVVLTSLSPITLVSSNETATVTIYGRNFHKSKNLKCYFGSDYEVSATYISDSVLECEAPRYSSALSVEVKISNDGDDSSSSSTLALNVLKLATVLSIAPASGFSGGGTIVQVTGENFDKILNLKCTFGAIEAVHARFVSENLVECVSPTFSSTGAVTLKIGGAGDVVASNSFEFEYTHGVSTTSAASNTASDGEVGKPIIGRISPEIGPATGNSFVTVSGNNFKPSTTLLCMFSDSETASESFTVDAKYHDSNTVYCETKNVVKAGSYTFDVSSGGEKVLKSEDLTYEFYNSISITDFEPSNGPITGGTAVKVYGSNFRFSSSLKCKIGDVISDAVYVSENEVVCKSGKVGGAVNAAVGVSNNGKDWSYSLSEFSFVEPISVTGFEPKNGPVSGGTVVTVSGSNFGSTSAAVECSFGNVISYGDVVSESEIICTAPSSTVGDVQVTVIAHSGDTFLLNDRFKYHNEVELFTITPNTGPSNIDQKIVVKGMNFVNSNSLCCKIGTEEVTGVFLSEEKITCDIKQGMTAGGYTYRVSNNCVDFSIQSLGYVVSGEALVEAIEPALGSVTGGTVVTVSGRQFVHSGSVVCHFGDFKTSEARYISDTQVECVAPMSDNLVGESVQFELSVNSNKYKTFEPLTFNYVKESMWVESIGPVSGPLTGGTDVVVKIGGGVASAVTSCKFGDVVVTQVEALSSDTVKCMAPSGDGIVAVEISTNDVDFSASSKLFSYVKQPTLHTIVPAMGPESGGTYVTLTGVGFIPSSTSAVCKWGTSGLQSAATYKSSTLMGCTSPSGLLPGDHKVSVSFNLGGDFNGEIDGADFVTFTSYTDATVVSVEPALGSSVGGTHVTVKGSFFSYTPSISCFFRVLDRPLERSLTAARSFARRLNCMASLSSCLPGSRFP</sequence>
<accession>A0A9W7AC35</accession>
<dbReference type="InterPro" id="IPR052387">
    <property type="entry name" value="Fibrocystin"/>
</dbReference>
<dbReference type="CDD" id="cd00102">
    <property type="entry name" value="IPT"/>
    <property type="match status" value="24"/>
</dbReference>
<dbReference type="PANTHER" id="PTHR46769">
    <property type="entry name" value="POLYCYSTIC KIDNEY AND HEPATIC DISEASE 1 (AUTOSOMAL RECESSIVE)-LIKE 1"/>
    <property type="match status" value="1"/>
</dbReference>
<feature type="domain" description="IPT/TIG" evidence="3">
    <location>
        <begin position="4247"/>
        <end position="4328"/>
    </location>
</feature>
<feature type="domain" description="IPT/TIG" evidence="3">
    <location>
        <begin position="2186"/>
        <end position="2270"/>
    </location>
</feature>
<feature type="domain" description="IPT/TIG" evidence="3">
    <location>
        <begin position="1833"/>
        <end position="1917"/>
    </location>
</feature>
<feature type="domain" description="IPT/TIG" evidence="3">
    <location>
        <begin position="954"/>
        <end position="1039"/>
    </location>
</feature>
<feature type="domain" description="IPT/TIG" evidence="3">
    <location>
        <begin position="2272"/>
        <end position="2357"/>
    </location>
</feature>
<feature type="domain" description="IPT/TIG" evidence="3">
    <location>
        <begin position="1307"/>
        <end position="1392"/>
    </location>
</feature>
<feature type="domain" description="IPT/TIG" evidence="3">
    <location>
        <begin position="2014"/>
        <end position="2097"/>
    </location>
</feature>
<feature type="domain" description="IPT/TIG" evidence="3">
    <location>
        <begin position="2886"/>
        <end position="2971"/>
    </location>
</feature>
<dbReference type="Gene3D" id="2.60.40.10">
    <property type="entry name" value="Immunoglobulins"/>
    <property type="match status" value="39"/>
</dbReference>
<dbReference type="SMART" id="SM00429">
    <property type="entry name" value="IPT"/>
    <property type="match status" value="37"/>
</dbReference>
<protein>
    <recommendedName>
        <fullName evidence="3">IPT/TIG domain-containing protein</fullName>
    </recommendedName>
</protein>
<evidence type="ECO:0000313" key="4">
    <source>
        <dbReference type="EMBL" id="GMH66712.1"/>
    </source>
</evidence>
<name>A0A9W7AC35_9STRA</name>
<feature type="domain" description="IPT/TIG" evidence="3">
    <location>
        <begin position="1041"/>
        <end position="1128"/>
    </location>
</feature>
<feature type="domain" description="IPT/TIG" evidence="3">
    <location>
        <begin position="3149"/>
        <end position="3236"/>
    </location>
</feature>
<proteinExistence type="predicted"/>
<dbReference type="InterPro" id="IPR014756">
    <property type="entry name" value="Ig_E-set"/>
</dbReference>
<feature type="domain" description="IPT/TIG" evidence="3">
    <location>
        <begin position="3796"/>
        <end position="3889"/>
    </location>
</feature>
<organism evidence="4 5">
    <name type="scientific">Triparma laevis f. inornata</name>
    <dbReference type="NCBI Taxonomy" id="1714386"/>
    <lineage>
        <taxon>Eukaryota</taxon>
        <taxon>Sar</taxon>
        <taxon>Stramenopiles</taxon>
        <taxon>Ochrophyta</taxon>
        <taxon>Bolidophyceae</taxon>
        <taxon>Parmales</taxon>
        <taxon>Triparmaceae</taxon>
        <taxon>Triparma</taxon>
    </lineage>
</organism>
<dbReference type="CDD" id="cd00603">
    <property type="entry name" value="IPT_PCSR"/>
    <property type="match status" value="4"/>
</dbReference>
<feature type="domain" description="IPT/TIG" evidence="3">
    <location>
        <begin position="2711"/>
        <end position="2796"/>
    </location>
</feature>
<feature type="domain" description="IPT/TIG" evidence="3">
    <location>
        <begin position="2975"/>
        <end position="3062"/>
    </location>
</feature>
<feature type="domain" description="IPT/TIG" evidence="3">
    <location>
        <begin position="1747"/>
        <end position="1831"/>
    </location>
</feature>
<dbReference type="SUPFAM" id="SSF81296">
    <property type="entry name" value="E set domains"/>
    <property type="match status" value="38"/>
</dbReference>